<keyword evidence="1" id="KW-1133">Transmembrane helix</keyword>
<sequence length="473" mass="54535">MIISNLILNNHCFLSLYKVRMIHSSSVLNTDKNPNISNQDNNNIINFADSDQLLDGLSEILKESEEMSVSEYLENTQSSFNEAFPNFYNDDKIKQFFQNKKFDELLKTALSNDNSDLSDLKISVIKDMIRDTPGKSNVEKTINFLISLKNKQDGSFKNEVEKLLPHGEINKDYGEIVNKGITENSKKTIEQVDEGKIIEHVGEGKIIVDINKVDKLWGDISHFISEHKTTIEASGVISVGFTNYFLYRGIMKSYDKYATNQISKFNTDKSKLVALQLLNRNRMLFSTGGAFLITVGLQSMIYFCKYYIPNKSGVNININANANVTPSSSKPDNSAMLLFSYFKKSKIWFKILIFILISVLIFIYYPDLFPLFKVYRLFISEKFIYIKLLIILMFVIIILYYILILHIIDKYSKLNEEPVLSKFIPLFIKSHILELYEISQIEKVDRQIIIDNTIITMLFMVIFLLLTVITLLI</sequence>
<geneLocation type="mitochondrion" evidence="2"/>
<dbReference type="GeneID" id="40499503"/>
<feature type="transmembrane region" description="Helical" evidence="1">
    <location>
        <begin position="347"/>
        <end position="365"/>
    </location>
</feature>
<proteinExistence type="predicted"/>
<gene>
    <name evidence="2" type="primary">orf473</name>
</gene>
<dbReference type="AlphaFoldDB" id="A0A4D6SSK7"/>
<feature type="transmembrane region" description="Helical" evidence="1">
    <location>
        <begin position="453"/>
        <end position="472"/>
    </location>
</feature>
<evidence type="ECO:0000256" key="1">
    <source>
        <dbReference type="SAM" id="Phobius"/>
    </source>
</evidence>
<keyword evidence="2" id="KW-0496">Mitochondrion</keyword>
<feature type="transmembrane region" description="Helical" evidence="1">
    <location>
        <begin position="385"/>
        <end position="408"/>
    </location>
</feature>
<name>A0A4D6SSK7_TAICA</name>
<feature type="transmembrane region" description="Helical" evidence="1">
    <location>
        <begin position="283"/>
        <end position="303"/>
    </location>
</feature>
<reference evidence="2" key="1">
    <citation type="journal article" name="Sci. Rep.">
        <title>The complete mitochondrial genome of medicinal fungus Taiwanofungus camphoratus reveals gene rearrangements and intron dynamics of Polyporales.</title>
        <authorList>
            <person name="Wang X."/>
            <person name="Jia L."/>
            <person name="Wang M."/>
            <person name="Yang H."/>
            <person name="Chen M."/>
            <person name="Li X."/>
            <person name="Liu H."/>
            <person name="Li Q."/>
            <person name="Liu N."/>
        </authorList>
    </citation>
    <scope>NUCLEOTIDE SEQUENCE</scope>
</reference>
<keyword evidence="1" id="KW-0472">Membrane</keyword>
<dbReference type="RefSeq" id="YP_009652978.1">
    <property type="nucleotide sequence ID" value="NC_042771.1"/>
</dbReference>
<evidence type="ECO:0000313" key="2">
    <source>
        <dbReference type="EMBL" id="QCG70016.1"/>
    </source>
</evidence>
<accession>A0A4D6SSK7</accession>
<dbReference type="EMBL" id="MH745717">
    <property type="protein sequence ID" value="QCG70016.1"/>
    <property type="molecule type" value="Genomic_DNA"/>
</dbReference>
<keyword evidence="1" id="KW-0812">Transmembrane</keyword>
<organism evidence="2">
    <name type="scientific">Taiwanofungus camphoratus</name>
    <name type="common">Poroid brown-rot fungus</name>
    <name type="synonym">Antrodia camphorata</name>
    <dbReference type="NCBI Taxonomy" id="2696576"/>
    <lineage>
        <taxon>Eukaryota</taxon>
        <taxon>Fungi</taxon>
        <taxon>Dikarya</taxon>
        <taxon>Basidiomycota</taxon>
        <taxon>Agaricomycotina</taxon>
        <taxon>Agaricomycetes</taxon>
        <taxon>Polyporales</taxon>
        <taxon>Taiwanofungaceae</taxon>
        <taxon>Taiwanofungus</taxon>
    </lineage>
</organism>
<protein>
    <submittedName>
        <fullName evidence="2">Uncharacterized protein</fullName>
    </submittedName>
</protein>